<dbReference type="AlphaFoldDB" id="A0A6V7UT54"/>
<evidence type="ECO:0000313" key="3">
    <source>
        <dbReference type="Proteomes" id="UP000580250"/>
    </source>
</evidence>
<evidence type="ECO:0000313" key="2">
    <source>
        <dbReference type="EMBL" id="CAD2163763.1"/>
    </source>
</evidence>
<keyword evidence="1" id="KW-0812">Transmembrane</keyword>
<gene>
    <name evidence="2" type="ORF">MENT_LOCUS16195</name>
</gene>
<name>A0A6V7UT54_MELEN</name>
<sequence length="117" mass="13195">MIFLPSFINKNGGNVWRVLKGSKTLLLVYLKGADFISSIWSKTSFYLKIVAAVVVYLCVYSIGLYIYLSFSNVENVNISWNCNGYGSSGPFKQIIATQNELIDNNTIFDLFPEKLFS</sequence>
<protein>
    <submittedName>
        <fullName evidence="2">Uncharacterized protein</fullName>
    </submittedName>
</protein>
<organism evidence="2 3">
    <name type="scientific">Meloidogyne enterolobii</name>
    <name type="common">Root-knot nematode worm</name>
    <name type="synonym">Meloidogyne mayaguensis</name>
    <dbReference type="NCBI Taxonomy" id="390850"/>
    <lineage>
        <taxon>Eukaryota</taxon>
        <taxon>Metazoa</taxon>
        <taxon>Ecdysozoa</taxon>
        <taxon>Nematoda</taxon>
        <taxon>Chromadorea</taxon>
        <taxon>Rhabditida</taxon>
        <taxon>Tylenchina</taxon>
        <taxon>Tylenchomorpha</taxon>
        <taxon>Tylenchoidea</taxon>
        <taxon>Meloidogynidae</taxon>
        <taxon>Meloidogyninae</taxon>
        <taxon>Meloidogyne</taxon>
    </lineage>
</organism>
<dbReference type="EMBL" id="CAJEWN010000099">
    <property type="protein sequence ID" value="CAD2163763.1"/>
    <property type="molecule type" value="Genomic_DNA"/>
</dbReference>
<comment type="caution">
    <text evidence="2">The sequence shown here is derived from an EMBL/GenBank/DDBJ whole genome shotgun (WGS) entry which is preliminary data.</text>
</comment>
<feature type="transmembrane region" description="Helical" evidence="1">
    <location>
        <begin position="45"/>
        <end position="68"/>
    </location>
</feature>
<dbReference type="Proteomes" id="UP000580250">
    <property type="component" value="Unassembled WGS sequence"/>
</dbReference>
<keyword evidence="1" id="KW-0472">Membrane</keyword>
<accession>A0A6V7UT54</accession>
<reference evidence="2 3" key="1">
    <citation type="submission" date="2020-08" db="EMBL/GenBank/DDBJ databases">
        <authorList>
            <person name="Koutsovoulos G."/>
            <person name="Danchin GJ E."/>
        </authorList>
    </citation>
    <scope>NUCLEOTIDE SEQUENCE [LARGE SCALE GENOMIC DNA]</scope>
</reference>
<evidence type="ECO:0000256" key="1">
    <source>
        <dbReference type="SAM" id="Phobius"/>
    </source>
</evidence>
<proteinExistence type="predicted"/>
<keyword evidence="1" id="KW-1133">Transmembrane helix</keyword>